<dbReference type="InterPro" id="IPR001734">
    <property type="entry name" value="Na/solute_symporter"/>
</dbReference>
<keyword evidence="16" id="KW-1185">Reference proteome</keyword>
<protein>
    <submittedName>
        <fullName evidence="15">Uncharacterized protein</fullName>
    </submittedName>
</protein>
<dbReference type="InterPro" id="IPR052244">
    <property type="entry name" value="Choline_transporter"/>
</dbReference>
<comment type="similarity">
    <text evidence="2 13">Belongs to the sodium:solute symporter (SSF) (TC 2.A.21) family.</text>
</comment>
<accession>A0A699ZHW4</accession>
<dbReference type="GO" id="GO:0005307">
    <property type="term" value="F:choline:sodium symporter activity"/>
    <property type="evidence" value="ECO:0007669"/>
    <property type="project" value="TreeGrafter"/>
</dbReference>
<sequence>MTVAVSVLGVYVAAVLLCGVWGAWLTWRRVAGNTQVAREHFMAGNGLGMVAWFFSMAATLFSGYSVSGIVNEAYGNGWTATRWIPAGVGVYLGFMWLAPRCHALGKERGYMTISELIFERYLPPRGPTWTAHTLRLLSFACLQLPVFTYLITQLRSVGQEVSVFTAGGVPPMTAVLVAAGVILACDLMGGMRAVAYTDVLQGVVLAIGSIVFLIIQQTQLGGLSTAWGYWADPANLTKPLVAGMQLTPAKVTTVAYADFVLKTTVAATMFPHLCQRMFCSRSATVMRRGLAAMTFTFFLVQL</sequence>
<keyword evidence="3" id="KW-0813">Transport</keyword>
<gene>
    <name evidence="15" type="ORF">HaLaN_15485</name>
</gene>
<evidence type="ECO:0000256" key="6">
    <source>
        <dbReference type="ARBA" id="ARBA00022979"/>
    </source>
</evidence>
<feature type="transmembrane region" description="Helical" evidence="14">
    <location>
        <begin position="82"/>
        <end position="98"/>
    </location>
</feature>
<dbReference type="PANTHER" id="PTHR45897">
    <property type="entry name" value="HIGH-AFFINITY CHOLINE TRANSPORTER 1"/>
    <property type="match status" value="1"/>
</dbReference>
<keyword evidence="11" id="KW-0325">Glycoprotein</keyword>
<dbReference type="InterPro" id="IPR038377">
    <property type="entry name" value="Na/Glc_symporter_sf"/>
</dbReference>
<reference evidence="15 16" key="1">
    <citation type="submission" date="2020-02" db="EMBL/GenBank/DDBJ databases">
        <title>Draft genome sequence of Haematococcus lacustris strain NIES-144.</title>
        <authorList>
            <person name="Morimoto D."/>
            <person name="Nakagawa S."/>
            <person name="Yoshida T."/>
            <person name="Sawayama S."/>
        </authorList>
    </citation>
    <scope>NUCLEOTIDE SEQUENCE [LARGE SCALE GENOMIC DNA]</scope>
    <source>
        <strain evidence="15 16">NIES-144</strain>
    </source>
</reference>
<evidence type="ECO:0000313" key="15">
    <source>
        <dbReference type="EMBL" id="GFH18646.1"/>
    </source>
</evidence>
<dbReference type="EMBL" id="BLLF01001333">
    <property type="protein sequence ID" value="GFH18646.1"/>
    <property type="molecule type" value="Genomic_DNA"/>
</dbReference>
<keyword evidence="4 14" id="KW-0812">Transmembrane</keyword>
<comment type="subcellular location">
    <subcellularLocation>
        <location evidence="1">Membrane</location>
        <topology evidence="1">Multi-pass membrane protein</topology>
    </subcellularLocation>
</comment>
<evidence type="ECO:0000256" key="11">
    <source>
        <dbReference type="ARBA" id="ARBA00023180"/>
    </source>
</evidence>
<evidence type="ECO:0000256" key="4">
    <source>
        <dbReference type="ARBA" id="ARBA00022692"/>
    </source>
</evidence>
<keyword evidence="7 14" id="KW-1133">Transmembrane helix</keyword>
<feature type="transmembrane region" description="Helical" evidence="14">
    <location>
        <begin position="195"/>
        <end position="215"/>
    </location>
</feature>
<evidence type="ECO:0000256" key="1">
    <source>
        <dbReference type="ARBA" id="ARBA00004141"/>
    </source>
</evidence>
<keyword evidence="10 14" id="KW-0472">Membrane</keyword>
<evidence type="ECO:0000256" key="3">
    <source>
        <dbReference type="ARBA" id="ARBA00022448"/>
    </source>
</evidence>
<evidence type="ECO:0000256" key="9">
    <source>
        <dbReference type="ARBA" id="ARBA00023065"/>
    </source>
</evidence>
<evidence type="ECO:0000256" key="7">
    <source>
        <dbReference type="ARBA" id="ARBA00022989"/>
    </source>
</evidence>
<proteinExistence type="inferred from homology"/>
<evidence type="ECO:0000256" key="2">
    <source>
        <dbReference type="ARBA" id="ARBA00006434"/>
    </source>
</evidence>
<evidence type="ECO:0000256" key="12">
    <source>
        <dbReference type="ARBA" id="ARBA00023201"/>
    </source>
</evidence>
<evidence type="ECO:0000256" key="10">
    <source>
        <dbReference type="ARBA" id="ARBA00023136"/>
    </source>
</evidence>
<keyword evidence="6" id="KW-0530">Neurotransmitter biosynthesis</keyword>
<dbReference type="AlphaFoldDB" id="A0A699ZHW4"/>
<keyword evidence="12" id="KW-0739">Sodium transport</keyword>
<evidence type="ECO:0000313" key="16">
    <source>
        <dbReference type="Proteomes" id="UP000485058"/>
    </source>
</evidence>
<evidence type="ECO:0000256" key="14">
    <source>
        <dbReference type="SAM" id="Phobius"/>
    </source>
</evidence>
<dbReference type="Pfam" id="PF00474">
    <property type="entry name" value="SSF"/>
    <property type="match status" value="1"/>
</dbReference>
<evidence type="ECO:0000256" key="5">
    <source>
        <dbReference type="ARBA" id="ARBA00022847"/>
    </source>
</evidence>
<organism evidence="15 16">
    <name type="scientific">Haematococcus lacustris</name>
    <name type="common">Green alga</name>
    <name type="synonym">Haematococcus pluvialis</name>
    <dbReference type="NCBI Taxonomy" id="44745"/>
    <lineage>
        <taxon>Eukaryota</taxon>
        <taxon>Viridiplantae</taxon>
        <taxon>Chlorophyta</taxon>
        <taxon>core chlorophytes</taxon>
        <taxon>Chlorophyceae</taxon>
        <taxon>CS clade</taxon>
        <taxon>Chlamydomonadales</taxon>
        <taxon>Haematococcaceae</taxon>
        <taxon>Haematococcus</taxon>
    </lineage>
</organism>
<comment type="caution">
    <text evidence="15">The sequence shown here is derived from an EMBL/GenBank/DDBJ whole genome shotgun (WGS) entry which is preliminary data.</text>
</comment>
<feature type="transmembrane region" description="Helical" evidence="14">
    <location>
        <begin position="163"/>
        <end position="183"/>
    </location>
</feature>
<keyword evidence="5" id="KW-0769">Symport</keyword>
<dbReference type="Proteomes" id="UP000485058">
    <property type="component" value="Unassembled WGS sequence"/>
</dbReference>
<evidence type="ECO:0000256" key="13">
    <source>
        <dbReference type="RuleBase" id="RU362091"/>
    </source>
</evidence>
<dbReference type="PANTHER" id="PTHR45897:SF4">
    <property type="entry name" value="HIGH-AFFINITY CHOLINE TRANSPORTER 1"/>
    <property type="match status" value="1"/>
</dbReference>
<dbReference type="GO" id="GO:0005886">
    <property type="term" value="C:plasma membrane"/>
    <property type="evidence" value="ECO:0007669"/>
    <property type="project" value="TreeGrafter"/>
</dbReference>
<dbReference type="PROSITE" id="PS50283">
    <property type="entry name" value="NA_SOLUT_SYMP_3"/>
    <property type="match status" value="1"/>
</dbReference>
<keyword evidence="8" id="KW-0915">Sodium</keyword>
<dbReference type="Gene3D" id="1.20.1730.10">
    <property type="entry name" value="Sodium/glucose cotransporter"/>
    <property type="match status" value="1"/>
</dbReference>
<evidence type="ECO:0000256" key="8">
    <source>
        <dbReference type="ARBA" id="ARBA00023053"/>
    </source>
</evidence>
<keyword evidence="9" id="KW-0406">Ion transport</keyword>
<name>A0A699ZHW4_HAELA</name>
<feature type="transmembrane region" description="Helical" evidence="14">
    <location>
        <begin position="47"/>
        <end position="70"/>
    </location>
</feature>
<feature type="transmembrane region" description="Helical" evidence="14">
    <location>
        <begin position="6"/>
        <end position="27"/>
    </location>
</feature>